<feature type="domain" description="Rho-GAP" evidence="3">
    <location>
        <begin position="77"/>
        <end position="268"/>
    </location>
</feature>
<feature type="compositionally biased region" description="Basic and acidic residues" evidence="2">
    <location>
        <begin position="376"/>
        <end position="393"/>
    </location>
</feature>
<name>A0A6B2L1X4_9EUKA</name>
<dbReference type="SMART" id="SM00324">
    <property type="entry name" value="RhoGAP"/>
    <property type="match status" value="1"/>
</dbReference>
<sequence>MEVFTQELLGTNFEGQTEINLGASYPLPTENFQFTKVLRPQDADPRKAKKVRGCITVTFSFKPKKESADTKHHFGKTLMESLSKSYNDNLLHITDKVIYNFLRFHLEDEGLFRLPGNANRVKYLKMEIENGIDSCWDEELVHDVGSLYKMYFATLSESDTLLPSAMYTEFKGISTISEEDEKIQKSKSIINKLPEANQHVLLSLLSFLNIISQYSAINKMTPKNLAVCFAPTIIIPNNVSSDPAAVLYDSHLVTELLSFIIANVDKMFPKCPYEAFSPPEPPPEVQETEYAQAINLLTKKSYLVNKRSQFSKARSSSAPSITVEGQKVPPPVTTPGGSGPGNPLATSEKKTSTFKEKRKAVMRQSSLSAFAKKTRPRSESAKKPHEANKKNETITEEELPDHLLVVEEEEEKSTMEKEKDKEKEKKSPLKSHASDMLLPVPDSEPGGSQSHRGKKRTSTNTRRRSLRKTLVVKFDPFKPDNEDMFMIDENPKE</sequence>
<dbReference type="EMBL" id="GIBP01001936">
    <property type="protein sequence ID" value="NDV30905.1"/>
    <property type="molecule type" value="Transcribed_RNA"/>
</dbReference>
<feature type="compositionally biased region" description="Basic and acidic residues" evidence="2">
    <location>
        <begin position="412"/>
        <end position="427"/>
    </location>
</feature>
<dbReference type="Pfam" id="PF00620">
    <property type="entry name" value="RhoGAP"/>
    <property type="match status" value="1"/>
</dbReference>
<feature type="region of interest" description="Disordered" evidence="2">
    <location>
        <begin position="314"/>
        <end position="493"/>
    </location>
</feature>
<evidence type="ECO:0000313" key="4">
    <source>
        <dbReference type="EMBL" id="NDV30905.1"/>
    </source>
</evidence>
<keyword evidence="1" id="KW-0343">GTPase activation</keyword>
<dbReference type="CDD" id="cd00159">
    <property type="entry name" value="RhoGAP"/>
    <property type="match status" value="1"/>
</dbReference>
<organism evidence="4">
    <name type="scientific">Arcella intermedia</name>
    <dbReference type="NCBI Taxonomy" id="1963864"/>
    <lineage>
        <taxon>Eukaryota</taxon>
        <taxon>Amoebozoa</taxon>
        <taxon>Tubulinea</taxon>
        <taxon>Elardia</taxon>
        <taxon>Arcellinida</taxon>
        <taxon>Sphaerothecina</taxon>
        <taxon>Arcellidae</taxon>
        <taxon>Arcella</taxon>
    </lineage>
</organism>
<dbReference type="InterPro" id="IPR051025">
    <property type="entry name" value="RhoGAP"/>
</dbReference>
<dbReference type="InterPro" id="IPR000198">
    <property type="entry name" value="RhoGAP_dom"/>
</dbReference>
<evidence type="ECO:0000256" key="2">
    <source>
        <dbReference type="SAM" id="MobiDB-lite"/>
    </source>
</evidence>
<dbReference type="Gene3D" id="1.10.555.10">
    <property type="entry name" value="Rho GTPase activation protein"/>
    <property type="match status" value="1"/>
</dbReference>
<dbReference type="PANTHER" id="PTHR15228">
    <property type="entry name" value="SPERMATHECAL PHYSIOLOGY VARIANT"/>
    <property type="match status" value="1"/>
</dbReference>
<dbReference type="SUPFAM" id="SSF48350">
    <property type="entry name" value="GTPase activation domain, GAP"/>
    <property type="match status" value="1"/>
</dbReference>
<dbReference type="GO" id="GO:0007165">
    <property type="term" value="P:signal transduction"/>
    <property type="evidence" value="ECO:0007669"/>
    <property type="project" value="InterPro"/>
</dbReference>
<accession>A0A6B2L1X4</accession>
<evidence type="ECO:0000256" key="1">
    <source>
        <dbReference type="ARBA" id="ARBA00022468"/>
    </source>
</evidence>
<proteinExistence type="predicted"/>
<dbReference type="PANTHER" id="PTHR15228:SF25">
    <property type="entry name" value="F-BAR DOMAIN-CONTAINING PROTEIN"/>
    <property type="match status" value="1"/>
</dbReference>
<dbReference type="InterPro" id="IPR008936">
    <property type="entry name" value="Rho_GTPase_activation_prot"/>
</dbReference>
<feature type="compositionally biased region" description="Basic residues" evidence="2">
    <location>
        <begin position="451"/>
        <end position="467"/>
    </location>
</feature>
<protein>
    <recommendedName>
        <fullName evidence="3">Rho-GAP domain-containing protein</fullName>
    </recommendedName>
</protein>
<evidence type="ECO:0000259" key="3">
    <source>
        <dbReference type="PROSITE" id="PS50238"/>
    </source>
</evidence>
<dbReference type="PROSITE" id="PS50238">
    <property type="entry name" value="RHOGAP"/>
    <property type="match status" value="1"/>
</dbReference>
<reference evidence="4" key="1">
    <citation type="journal article" date="2020" name="J. Eukaryot. Microbiol.">
        <title>De novo Sequencing, Assembly and Annotation of the Transcriptome for the Free-Living Testate Amoeba Arcella intermedia.</title>
        <authorList>
            <person name="Ribeiro G.M."/>
            <person name="Porfirio-Sousa A.L."/>
            <person name="Maurer-Alcala X.X."/>
            <person name="Katz L.A."/>
            <person name="Lahr D.J.G."/>
        </authorList>
    </citation>
    <scope>NUCLEOTIDE SEQUENCE</scope>
</reference>
<dbReference type="AlphaFoldDB" id="A0A6B2L1X4"/>
<dbReference type="GO" id="GO:0005096">
    <property type="term" value="F:GTPase activator activity"/>
    <property type="evidence" value="ECO:0007669"/>
    <property type="project" value="UniProtKB-KW"/>
</dbReference>